<feature type="region of interest" description="Disordered" evidence="1">
    <location>
        <begin position="596"/>
        <end position="616"/>
    </location>
</feature>
<reference evidence="2" key="1">
    <citation type="journal article" date="2020" name="Stud. Mycol.">
        <title>101 Dothideomycetes genomes: a test case for predicting lifestyles and emergence of pathogens.</title>
        <authorList>
            <person name="Haridas S."/>
            <person name="Albert R."/>
            <person name="Binder M."/>
            <person name="Bloem J."/>
            <person name="Labutti K."/>
            <person name="Salamov A."/>
            <person name="Andreopoulos B."/>
            <person name="Baker S."/>
            <person name="Barry K."/>
            <person name="Bills G."/>
            <person name="Bluhm B."/>
            <person name="Cannon C."/>
            <person name="Castanera R."/>
            <person name="Culley D."/>
            <person name="Daum C."/>
            <person name="Ezra D."/>
            <person name="Gonzalez J."/>
            <person name="Henrissat B."/>
            <person name="Kuo A."/>
            <person name="Liang C."/>
            <person name="Lipzen A."/>
            <person name="Lutzoni F."/>
            <person name="Magnuson J."/>
            <person name="Mondo S."/>
            <person name="Nolan M."/>
            <person name="Ohm R."/>
            <person name="Pangilinan J."/>
            <person name="Park H.-J."/>
            <person name="Ramirez L."/>
            <person name="Alfaro M."/>
            <person name="Sun H."/>
            <person name="Tritt A."/>
            <person name="Yoshinaga Y."/>
            <person name="Zwiers L.-H."/>
            <person name="Turgeon B."/>
            <person name="Goodwin S."/>
            <person name="Spatafora J."/>
            <person name="Crous P."/>
            <person name="Grigoriev I."/>
        </authorList>
    </citation>
    <scope>NUCLEOTIDE SEQUENCE</scope>
    <source>
        <strain evidence="2">CBS 133067</strain>
    </source>
</reference>
<organism evidence="2 3">
    <name type="scientific">Rhizodiscina lignyota</name>
    <dbReference type="NCBI Taxonomy" id="1504668"/>
    <lineage>
        <taxon>Eukaryota</taxon>
        <taxon>Fungi</taxon>
        <taxon>Dikarya</taxon>
        <taxon>Ascomycota</taxon>
        <taxon>Pezizomycotina</taxon>
        <taxon>Dothideomycetes</taxon>
        <taxon>Pleosporomycetidae</taxon>
        <taxon>Aulographales</taxon>
        <taxon>Rhizodiscinaceae</taxon>
        <taxon>Rhizodiscina</taxon>
    </lineage>
</organism>
<dbReference type="AlphaFoldDB" id="A0A9P4M126"/>
<feature type="non-terminal residue" evidence="2">
    <location>
        <position position="1"/>
    </location>
</feature>
<sequence>YTPPRRNSHAQVTSLEEFRTRRKWPPRGLKSDAVLTPREAEDVIVSGASTFKGYWDEIRNAPGHHRFFVVMESEHYRRTDAAPFQSDAFKHISLSITGAVDNAFPWMALEQPAMLFAFGRIPGTTTATHRVSKFGSLSPKLQVGSSVKPRKMKLAAILERLRQLEIGLDEDDVDELYNSLYGKLIYDPEEHSDPHYGLERQIVDLIAVLSNPEWIDFSKPANHVVAKFFDSQDQDRKKHFFHQLLLSIELHLRIHASQHHESAKRQLLLALPPKIGWDMAVAERWLENMSISKLRDAASGKGKSFSFELRSKDRQKEALKTFARILKWPNMEDVLHTLDERDRSQKRVEERSADAMSWFTGVVLPGPTLPWLLMNSLIDCDEGSGDVLNFLTHMRPSSGFQYRANTYWSYKCIVGKVLGAARGVNQVAGWIGPCNSSLDLKRTECAIIRQKPSLDARILPTDIQTMSERTVPLGPTADEYPVSDYDILMPELDEVTDVIRVERLCFKPIKDQQAPPSPSRGDFQRPLTWDASIVFAFSRPYEPSVSYPLSLRYDVDFIAAFPCHQGPHVLFWDYAYKCVKVDDGLMEIKDWGRRNCPRSHRHSSASTASGSASGPPLQPAYSGLEQVLAIEALGVSDNEVLARAWCAHSGVSAVVARIGETCMACAIREAYAACVSVVILTQGFRNEEVERTGL</sequence>
<keyword evidence="3" id="KW-1185">Reference proteome</keyword>
<dbReference type="EMBL" id="ML978141">
    <property type="protein sequence ID" value="KAF2092950.1"/>
    <property type="molecule type" value="Genomic_DNA"/>
</dbReference>
<protein>
    <submittedName>
        <fullName evidence="2">Uncharacterized protein</fullName>
    </submittedName>
</protein>
<gene>
    <name evidence="2" type="ORF">NA57DRAFT_49321</name>
</gene>
<name>A0A9P4M126_9PEZI</name>
<dbReference type="OrthoDB" id="6493944at2759"/>
<comment type="caution">
    <text evidence="2">The sequence shown here is derived from an EMBL/GenBank/DDBJ whole genome shotgun (WGS) entry which is preliminary data.</text>
</comment>
<dbReference type="Proteomes" id="UP000799772">
    <property type="component" value="Unassembled WGS sequence"/>
</dbReference>
<proteinExistence type="predicted"/>
<accession>A0A9P4M126</accession>
<feature type="compositionally biased region" description="Low complexity" evidence="1">
    <location>
        <begin position="604"/>
        <end position="615"/>
    </location>
</feature>
<evidence type="ECO:0000313" key="3">
    <source>
        <dbReference type="Proteomes" id="UP000799772"/>
    </source>
</evidence>
<dbReference type="PANTHER" id="PTHR42345">
    <property type="entry name" value="TPR_REGION DOMAIN-CONTAINING PROTEIN"/>
    <property type="match status" value="1"/>
</dbReference>
<evidence type="ECO:0000256" key="1">
    <source>
        <dbReference type="SAM" id="MobiDB-lite"/>
    </source>
</evidence>
<evidence type="ECO:0000313" key="2">
    <source>
        <dbReference type="EMBL" id="KAF2092950.1"/>
    </source>
</evidence>
<dbReference type="PANTHER" id="PTHR42345:SF1">
    <property type="entry name" value="VTC DOMAIN-CONTAINING PROTEIN"/>
    <property type="match status" value="1"/>
</dbReference>